<dbReference type="EMBL" id="SZVP01000001">
    <property type="protein sequence ID" value="TMM47681.1"/>
    <property type="molecule type" value="Genomic_DNA"/>
</dbReference>
<protein>
    <recommendedName>
        <fullName evidence="6">GGDEF domain-containing protein</fullName>
    </recommendedName>
</protein>
<organism evidence="4 5">
    <name type="scientific">Colwellia ponticola</name>
    <dbReference type="NCBI Taxonomy" id="2304625"/>
    <lineage>
        <taxon>Bacteria</taxon>
        <taxon>Pseudomonadati</taxon>
        <taxon>Pseudomonadota</taxon>
        <taxon>Gammaproteobacteria</taxon>
        <taxon>Alteromonadales</taxon>
        <taxon>Colwelliaceae</taxon>
        <taxon>Colwellia</taxon>
    </lineage>
</organism>
<gene>
    <name evidence="4" type="ORF">FCS21_01495</name>
</gene>
<dbReference type="Gene3D" id="3.30.70.270">
    <property type="match status" value="1"/>
</dbReference>
<dbReference type="OrthoDB" id="6219720at2"/>
<keyword evidence="2" id="KW-0812">Transmembrane</keyword>
<proteinExistence type="predicted"/>
<dbReference type="PROSITE" id="PS50005">
    <property type="entry name" value="TPR"/>
    <property type="match status" value="1"/>
</dbReference>
<feature type="transmembrane region" description="Helical" evidence="2">
    <location>
        <begin position="460"/>
        <end position="481"/>
    </location>
</feature>
<evidence type="ECO:0000313" key="5">
    <source>
        <dbReference type="Proteomes" id="UP000307702"/>
    </source>
</evidence>
<keyword evidence="3" id="KW-0732">Signal</keyword>
<accession>A0A8H2JPH6</accession>
<evidence type="ECO:0000256" key="2">
    <source>
        <dbReference type="SAM" id="Phobius"/>
    </source>
</evidence>
<keyword evidence="5" id="KW-1185">Reference proteome</keyword>
<name>A0A8H2JPH6_9GAMM</name>
<evidence type="ECO:0000313" key="4">
    <source>
        <dbReference type="EMBL" id="TMM47681.1"/>
    </source>
</evidence>
<dbReference type="Gene3D" id="1.25.40.10">
    <property type="entry name" value="Tetratricopeptide repeat domain"/>
    <property type="match status" value="1"/>
</dbReference>
<feature type="signal peptide" evidence="3">
    <location>
        <begin position="1"/>
        <end position="40"/>
    </location>
</feature>
<dbReference type="SMART" id="SM00028">
    <property type="entry name" value="TPR"/>
    <property type="match status" value="3"/>
</dbReference>
<keyword evidence="2" id="KW-1133">Transmembrane helix</keyword>
<evidence type="ECO:0000256" key="1">
    <source>
        <dbReference type="PROSITE-ProRule" id="PRU00339"/>
    </source>
</evidence>
<dbReference type="Proteomes" id="UP000307702">
    <property type="component" value="Unassembled WGS sequence"/>
</dbReference>
<reference evidence="4 5" key="1">
    <citation type="submission" date="2019-05" db="EMBL/GenBank/DDBJ databases">
        <title>Colwellia ponticola sp. nov., isolated from seawater.</title>
        <authorList>
            <person name="Yoon J.-H."/>
        </authorList>
    </citation>
    <scope>NUCLEOTIDE SEQUENCE [LARGE SCALE GENOMIC DNA]</scope>
    <source>
        <strain evidence="4 5">OISW-25</strain>
    </source>
</reference>
<feature type="repeat" description="TPR" evidence="1">
    <location>
        <begin position="246"/>
        <end position="279"/>
    </location>
</feature>
<dbReference type="InterPro" id="IPR011990">
    <property type="entry name" value="TPR-like_helical_dom_sf"/>
</dbReference>
<feature type="chain" id="PRO_5034503134" description="GGDEF domain-containing protein" evidence="3">
    <location>
        <begin position="41"/>
        <end position="643"/>
    </location>
</feature>
<evidence type="ECO:0000256" key="3">
    <source>
        <dbReference type="SAM" id="SignalP"/>
    </source>
</evidence>
<dbReference type="InterPro" id="IPR043128">
    <property type="entry name" value="Rev_trsase/Diguanyl_cyclase"/>
</dbReference>
<dbReference type="InterPro" id="IPR019734">
    <property type="entry name" value="TPR_rpt"/>
</dbReference>
<comment type="caution">
    <text evidence="4">The sequence shown here is derived from an EMBL/GenBank/DDBJ whole genome shotgun (WGS) entry which is preliminary data.</text>
</comment>
<evidence type="ECO:0008006" key="6">
    <source>
        <dbReference type="Google" id="ProtNLM"/>
    </source>
</evidence>
<keyword evidence="1" id="KW-0802">TPR repeat</keyword>
<keyword evidence="2" id="KW-0472">Membrane</keyword>
<dbReference type="SUPFAM" id="SSF48452">
    <property type="entry name" value="TPR-like"/>
    <property type="match status" value="2"/>
</dbReference>
<dbReference type="AlphaFoldDB" id="A0A8H2JPH6"/>
<sequence>MFYFSIINGIDMTIKKHCLFMLFISKVLFFSLLFMGSALAQPPSDQAVSSNQVQQLLSANNEVIDTEIVISLSAKIIKNKQYYSNDMLAKIYLLLARVASNQGNINNVFEYVQQGISANSVDKKVHLALLLKLAEVYMARKEYELLLEVAQVAVSKSELTHSLKYQLLSLSYRSVAFSMLGQHQQAFADLQKVEQGISQSKLTEHTELLTILALAYHHLSDYQTSLTMELKILKLKFEMDQTVNIDKTYLYLGYAYFYLLRFDDAYNAFWQARKVSENNNAVINIAHANKGLALVLIIQQQFEQALEPLAQAIDTFNQYNMFTDRIESMTALVKVKLGVNKTAEGYALLTQVVELLDGKEMSVDYTGFYRMVAEMHFAQKDYLAAYRWREKYSQVLLSKLTYKRKYASTLQGLTHLSVKSPIKETPEETSSKAAKKLAIKLAQSSALSSSFVEKYQKQHVIIITLSTVLCLLLTLLVAFYLRFKTQQSNQTYQDIEKKRYAIDSPLQTKYYYQLAFKKARKFKYPISIGYLVIDNWQALVFHFNKKNINEVTKEVASIINEHITDFDYAGLFHEGEYLLVFEHESRKKVNEKLVKIIQALNTRAFANLGGFSLTMKYSLNTPDYTDIDPLLFLARVTDRSNVK</sequence>